<evidence type="ECO:0000313" key="1">
    <source>
        <dbReference type="EMBL" id="XDU67594.1"/>
    </source>
</evidence>
<reference evidence="1" key="1">
    <citation type="submission" date="2024-07" db="EMBL/GenBank/DDBJ databases">
        <authorList>
            <person name="Li X.-J."/>
            <person name="Wang X."/>
        </authorList>
    </citation>
    <scope>NUCLEOTIDE SEQUENCE</scope>
    <source>
        <strain evidence="1">HSP-334</strain>
    </source>
</reference>
<sequence length="65" mass="8203">MKKNSPEKRSKIRNVFRNLVFKEEQKNESDLENRKNDEEKKVKLKFLKFLRKKKSKIYRWKFQEL</sequence>
<dbReference type="EMBL" id="CP165644">
    <property type="protein sequence ID" value="XDU67594.1"/>
    <property type="molecule type" value="Genomic_DNA"/>
</dbReference>
<dbReference type="RefSeq" id="WP_369711751.1">
    <property type="nucleotide sequence ID" value="NZ_CP165644.1"/>
</dbReference>
<gene>
    <name evidence="1" type="ORF">AB8B22_04060</name>
</gene>
<dbReference type="AlphaFoldDB" id="A0AB39VHM1"/>
<name>A0AB39VHM1_9FUSO</name>
<protein>
    <submittedName>
        <fullName evidence="1">Uncharacterized protein</fullName>
    </submittedName>
</protein>
<proteinExistence type="predicted"/>
<organism evidence="1">
    <name type="scientific">Leptotrichia rugosa</name>
    <dbReference type="NCBI Taxonomy" id="3239302"/>
    <lineage>
        <taxon>Bacteria</taxon>
        <taxon>Fusobacteriati</taxon>
        <taxon>Fusobacteriota</taxon>
        <taxon>Fusobacteriia</taxon>
        <taxon>Fusobacteriales</taxon>
        <taxon>Leptotrichiaceae</taxon>
        <taxon>Leptotrichia</taxon>
    </lineage>
</organism>
<dbReference type="KEGG" id="lrug:AB8B22_04060"/>
<accession>A0AB39VHM1</accession>